<evidence type="ECO:0000256" key="4">
    <source>
        <dbReference type="ARBA" id="ARBA00004613"/>
    </source>
</evidence>
<evidence type="ECO:0000259" key="21">
    <source>
        <dbReference type="SMART" id="SM00082"/>
    </source>
</evidence>
<evidence type="ECO:0000256" key="15">
    <source>
        <dbReference type="ARBA" id="ARBA00022989"/>
    </source>
</evidence>
<sequence length="942" mass="105777">MAKGMLHHISALATHNLDKLFHNSSQETSPSKGCLCGKVLQQHVLGVLGGFGDAHAQPSIFTQVAEDQNVNSNTPLYSLISTVDLYKSGINEMLELLPAALATELLIYPDSLSCKMSYQQIHTSYVLKAGQSSAWILQSGDKEWYRLRTKPAMAAETPCIYDPYIRLIAIVLPIVTDMFSMTFFMHSTIAITNSFHIFMTENVAIVSPVHINKNFMAESQIRVSGGKKVHERPYATNIEDKNMRAHAHLPEILNEQYPTSLSFDLDKQNLENYCAYVAAIEDPEICTCFVLAKVDIRFNCAYEADQIWQIVSKTLACPKVCRCDRNFVYCNERSLTSVPLGIPEGVTVLYLHNNQINNAGFPAELHNVQSVHTVYLYGNQLDEFPMNLPKNVRVLHLQENNIQTISRAALAQLLKLEELHLDDNSISTVGVEDGAFQEAISLKLLFLSKNHLSSVPVGLPLDLQELRVDENRIAVISDLAFQNLTSLERLIVDGNLLTNKGIAEGTFSHLSKLKEFSIVRNSLTYPPPDLPGTHLLRLYLQDNQITHIPLTAFSNLRKLERLDISNNQLRMLAKGVFDNLHNLRQLTVRNNPWLCDCSIKWVTEWLKFIPASINVRGFMCQGPEQVRGMAVRELNMNMLSCPTTTPGLPLIITPVPATTMPTTLVPSPSFPPSSSKYNPLTPIIATLPTVPDREDRERVTPPLSEWIQLSIHFVNDTCIQVNWMSLFTVMAYKLTWVKMGHSLVGGIVHERIISGEKQQSSLVNLEPKSTYRICLVPLDTYNSYRTGEDTVCSEATTKASFFNGSNIPSSHEQTTSQNLGSPFLLAGLIGGAVIFVLVVLLSIFCWHMHKKGRYTSQKWKYNRGRRKDDYCEAGTKKDNSILEMTETSFQIVSLNNDQLLKGDFRLQPIYTPNGGINYTDCHIPNNMRYCNSNVSDLEHCHT</sequence>
<evidence type="ECO:0000256" key="19">
    <source>
        <dbReference type="SAM" id="Phobius"/>
    </source>
</evidence>
<gene>
    <name evidence="22" type="ORF">DV515_00002047</name>
</gene>
<dbReference type="Pfam" id="PF01463">
    <property type="entry name" value="LRRCT"/>
    <property type="match status" value="1"/>
</dbReference>
<dbReference type="FunFam" id="3.80.10.10:FF:000043">
    <property type="entry name" value="Leucine-rich repeat transmembrane protein FLRT3"/>
    <property type="match status" value="1"/>
</dbReference>
<keyword evidence="10" id="KW-0732">Signal</keyword>
<evidence type="ECO:0000256" key="1">
    <source>
        <dbReference type="ARBA" id="ARBA00004162"/>
    </source>
</evidence>
<dbReference type="Pfam" id="PF13855">
    <property type="entry name" value="LRR_8"/>
    <property type="match status" value="3"/>
</dbReference>
<dbReference type="PANTHER" id="PTHR45712:SF16">
    <property type="entry name" value="LEUCINE-RICH REPEAT TRANSMEMBRANE PROTEIN FLRT2"/>
    <property type="match status" value="1"/>
</dbReference>
<evidence type="ECO:0000256" key="17">
    <source>
        <dbReference type="ARBA" id="ARBA00023157"/>
    </source>
</evidence>
<evidence type="ECO:0000256" key="10">
    <source>
        <dbReference type="ARBA" id="ARBA00022729"/>
    </source>
</evidence>
<evidence type="ECO:0000256" key="14">
    <source>
        <dbReference type="ARBA" id="ARBA00022949"/>
    </source>
</evidence>
<proteinExistence type="predicted"/>
<evidence type="ECO:0000256" key="12">
    <source>
        <dbReference type="ARBA" id="ARBA00022824"/>
    </source>
</evidence>
<evidence type="ECO:0000256" key="9">
    <source>
        <dbReference type="ARBA" id="ARBA00022692"/>
    </source>
</evidence>
<dbReference type="PANTHER" id="PTHR45712">
    <property type="entry name" value="AGAP008170-PA"/>
    <property type="match status" value="1"/>
</dbReference>
<evidence type="ECO:0000256" key="3">
    <source>
        <dbReference type="ARBA" id="ARBA00004586"/>
    </source>
</evidence>
<keyword evidence="23" id="KW-1185">Reference proteome</keyword>
<dbReference type="InterPro" id="IPR036116">
    <property type="entry name" value="FN3_sf"/>
</dbReference>
<evidence type="ECO:0000256" key="2">
    <source>
        <dbReference type="ARBA" id="ARBA00004246"/>
    </source>
</evidence>
<evidence type="ECO:0000259" key="20">
    <source>
        <dbReference type="SMART" id="SM00013"/>
    </source>
</evidence>
<dbReference type="InterPro" id="IPR032675">
    <property type="entry name" value="LRR_dom_sf"/>
</dbReference>
<dbReference type="GO" id="GO:0005886">
    <property type="term" value="C:plasma membrane"/>
    <property type="evidence" value="ECO:0007669"/>
    <property type="project" value="UniProtKB-SubCell"/>
</dbReference>
<keyword evidence="5" id="KW-0217">Developmental protein</keyword>
<evidence type="ECO:0008006" key="24">
    <source>
        <dbReference type="Google" id="ProtNLM"/>
    </source>
</evidence>
<dbReference type="EMBL" id="QUSF01000004">
    <property type="protein sequence ID" value="RLW09934.1"/>
    <property type="molecule type" value="Genomic_DNA"/>
</dbReference>
<dbReference type="GO" id="GO:0005925">
    <property type="term" value="C:focal adhesion"/>
    <property type="evidence" value="ECO:0007669"/>
    <property type="project" value="UniProtKB-SubCell"/>
</dbReference>
<reference evidence="22 23" key="1">
    <citation type="journal article" date="2018" name="Proc. R. Soc. B">
        <title>A non-coding region near Follistatin controls head colour polymorphism in the Gouldian finch.</title>
        <authorList>
            <person name="Toomey M.B."/>
            <person name="Marques C.I."/>
            <person name="Andrade P."/>
            <person name="Araujo P.M."/>
            <person name="Sabatino S."/>
            <person name="Gazda M.A."/>
            <person name="Afonso S."/>
            <person name="Lopes R.J."/>
            <person name="Corbo J.C."/>
            <person name="Carneiro M."/>
        </authorList>
    </citation>
    <scope>NUCLEOTIDE SEQUENCE [LARGE SCALE GENOMIC DNA]</scope>
    <source>
        <strain evidence="22">Red01</strain>
        <tissue evidence="22">Muscle</tissue>
    </source>
</reference>
<dbReference type="InterPro" id="IPR003591">
    <property type="entry name" value="Leu-rich_rpt_typical-subtyp"/>
</dbReference>
<accession>A0A3L8SWD8</accession>
<protein>
    <recommendedName>
        <fullName evidence="24">Fibronectin type-III domain-containing protein</fullName>
    </recommendedName>
</protein>
<keyword evidence="18" id="KW-0325">Glycoprotein</keyword>
<evidence type="ECO:0000256" key="13">
    <source>
        <dbReference type="ARBA" id="ARBA00022889"/>
    </source>
</evidence>
<dbReference type="Gene3D" id="3.80.10.10">
    <property type="entry name" value="Ribonuclease Inhibitor"/>
    <property type="match status" value="1"/>
</dbReference>
<keyword evidence="8" id="KW-0433">Leucine-rich repeat</keyword>
<evidence type="ECO:0000256" key="18">
    <source>
        <dbReference type="ARBA" id="ARBA00023180"/>
    </source>
</evidence>
<evidence type="ECO:0000256" key="16">
    <source>
        <dbReference type="ARBA" id="ARBA00023136"/>
    </source>
</evidence>
<keyword evidence="6" id="KW-1003">Cell membrane</keyword>
<dbReference type="GO" id="GO:0007155">
    <property type="term" value="P:cell adhesion"/>
    <property type="evidence" value="ECO:0007669"/>
    <property type="project" value="UniProtKB-KW"/>
</dbReference>
<keyword evidence="15 19" id="KW-1133">Transmembrane helix</keyword>
<feature type="domain" description="LRRCT" evidence="21">
    <location>
        <begin position="591"/>
        <end position="642"/>
    </location>
</feature>
<evidence type="ECO:0000256" key="7">
    <source>
        <dbReference type="ARBA" id="ARBA00022525"/>
    </source>
</evidence>
<keyword evidence="7" id="KW-0964">Secreted</keyword>
<dbReference type="SMART" id="SM00013">
    <property type="entry name" value="LRRNT"/>
    <property type="match status" value="1"/>
</dbReference>
<dbReference type="PROSITE" id="PS51450">
    <property type="entry name" value="LRR"/>
    <property type="match status" value="2"/>
</dbReference>
<evidence type="ECO:0000256" key="11">
    <source>
        <dbReference type="ARBA" id="ARBA00022737"/>
    </source>
</evidence>
<keyword evidence="9 19" id="KW-0812">Transmembrane</keyword>
<comment type="subcellular location">
    <subcellularLocation>
        <location evidence="2">Cell junction</location>
        <location evidence="2">Focal adhesion</location>
    </subcellularLocation>
    <subcellularLocation>
        <location evidence="1">Cell membrane</location>
        <topology evidence="1">Single-pass membrane protein</topology>
    </subcellularLocation>
    <subcellularLocation>
        <location evidence="3">Endoplasmic reticulum membrane</location>
    </subcellularLocation>
    <subcellularLocation>
        <location evidence="4">Secreted</location>
    </subcellularLocation>
</comment>
<dbReference type="SMART" id="SM00082">
    <property type="entry name" value="LRRCT"/>
    <property type="match status" value="1"/>
</dbReference>
<dbReference type="GO" id="GO:0043005">
    <property type="term" value="C:neuron projection"/>
    <property type="evidence" value="ECO:0007669"/>
    <property type="project" value="UniProtKB-SubCell"/>
</dbReference>
<keyword evidence="16 19" id="KW-0472">Membrane</keyword>
<dbReference type="OrthoDB" id="676979at2759"/>
<feature type="transmembrane region" description="Helical" evidence="19">
    <location>
        <begin position="823"/>
        <end position="846"/>
    </location>
</feature>
<name>A0A3L8SWD8_CHLGU</name>
<keyword evidence="14" id="KW-0965">Cell junction</keyword>
<keyword evidence="13" id="KW-0130">Cell adhesion</keyword>
<keyword evidence="11" id="KW-0677">Repeat</keyword>
<dbReference type="STRING" id="44316.ENSEGOP00005000732"/>
<dbReference type="InterPro" id="IPR001611">
    <property type="entry name" value="Leu-rich_rpt"/>
</dbReference>
<dbReference type="SUPFAM" id="SSF49265">
    <property type="entry name" value="Fibronectin type III"/>
    <property type="match status" value="1"/>
</dbReference>
<evidence type="ECO:0000313" key="22">
    <source>
        <dbReference type="EMBL" id="RLW09934.1"/>
    </source>
</evidence>
<comment type="caution">
    <text evidence="22">The sequence shown here is derived from an EMBL/GenBank/DDBJ whole genome shotgun (WGS) entry which is preliminary data.</text>
</comment>
<dbReference type="InterPro" id="IPR050333">
    <property type="entry name" value="SLRP"/>
</dbReference>
<dbReference type="GO" id="GO:0005789">
    <property type="term" value="C:endoplasmic reticulum membrane"/>
    <property type="evidence" value="ECO:0007669"/>
    <property type="project" value="UniProtKB-SubCell"/>
</dbReference>
<keyword evidence="17" id="KW-1015">Disulfide bond</keyword>
<evidence type="ECO:0000256" key="8">
    <source>
        <dbReference type="ARBA" id="ARBA00022614"/>
    </source>
</evidence>
<dbReference type="InterPro" id="IPR000483">
    <property type="entry name" value="Cys-rich_flank_reg_C"/>
</dbReference>
<dbReference type="Proteomes" id="UP000276834">
    <property type="component" value="Unassembled WGS sequence"/>
</dbReference>
<evidence type="ECO:0000256" key="5">
    <source>
        <dbReference type="ARBA" id="ARBA00022473"/>
    </source>
</evidence>
<dbReference type="InterPro" id="IPR000372">
    <property type="entry name" value="LRRNT"/>
</dbReference>
<organism evidence="22 23">
    <name type="scientific">Chloebia gouldiae</name>
    <name type="common">Gouldian finch</name>
    <name type="synonym">Erythrura gouldiae</name>
    <dbReference type="NCBI Taxonomy" id="44316"/>
    <lineage>
        <taxon>Eukaryota</taxon>
        <taxon>Metazoa</taxon>
        <taxon>Chordata</taxon>
        <taxon>Craniata</taxon>
        <taxon>Vertebrata</taxon>
        <taxon>Euteleostomi</taxon>
        <taxon>Archelosauria</taxon>
        <taxon>Archosauria</taxon>
        <taxon>Dinosauria</taxon>
        <taxon>Saurischia</taxon>
        <taxon>Theropoda</taxon>
        <taxon>Coelurosauria</taxon>
        <taxon>Aves</taxon>
        <taxon>Neognathae</taxon>
        <taxon>Neoaves</taxon>
        <taxon>Telluraves</taxon>
        <taxon>Australaves</taxon>
        <taxon>Passeriformes</taxon>
        <taxon>Passeroidea</taxon>
        <taxon>Passeridae</taxon>
        <taxon>Chloebia</taxon>
    </lineage>
</organism>
<dbReference type="SUPFAM" id="SSF52058">
    <property type="entry name" value="L domain-like"/>
    <property type="match status" value="1"/>
</dbReference>
<dbReference type="AlphaFoldDB" id="A0A3L8SWD8"/>
<feature type="domain" description="LRRNT" evidence="20">
    <location>
        <begin position="316"/>
        <end position="348"/>
    </location>
</feature>
<evidence type="ECO:0000256" key="6">
    <source>
        <dbReference type="ARBA" id="ARBA00022475"/>
    </source>
</evidence>
<evidence type="ECO:0000313" key="23">
    <source>
        <dbReference type="Proteomes" id="UP000276834"/>
    </source>
</evidence>
<dbReference type="SMART" id="SM00369">
    <property type="entry name" value="LRR_TYP"/>
    <property type="match status" value="7"/>
</dbReference>
<dbReference type="GO" id="GO:0005615">
    <property type="term" value="C:extracellular space"/>
    <property type="evidence" value="ECO:0007669"/>
    <property type="project" value="TreeGrafter"/>
</dbReference>
<keyword evidence="12" id="KW-0256">Endoplasmic reticulum</keyword>